<evidence type="ECO:0000313" key="5">
    <source>
        <dbReference type="Proteomes" id="UP000461595"/>
    </source>
</evidence>
<organism evidence="4 5">
    <name type="scientific">Streptococcus danieliae</name>
    <dbReference type="NCBI Taxonomy" id="747656"/>
    <lineage>
        <taxon>Bacteria</taxon>
        <taxon>Bacillati</taxon>
        <taxon>Bacillota</taxon>
        <taxon>Bacilli</taxon>
        <taxon>Lactobacillales</taxon>
        <taxon>Streptococcaceae</taxon>
        <taxon>Streptococcus</taxon>
    </lineage>
</organism>
<comment type="caution">
    <text evidence="4">The sequence shown here is derived from an EMBL/GenBank/DDBJ whole genome shotgun (WGS) entry which is preliminary data.</text>
</comment>
<feature type="domain" description="DUF1980" evidence="3">
    <location>
        <begin position="127"/>
        <end position="265"/>
    </location>
</feature>
<evidence type="ECO:0000256" key="1">
    <source>
        <dbReference type="SAM" id="Phobius"/>
    </source>
</evidence>
<dbReference type="RefSeq" id="WP_160332626.1">
    <property type="nucleotide sequence ID" value="NZ_JAOBSU010000029.1"/>
</dbReference>
<gene>
    <name evidence="4" type="ORF">E5983_04030</name>
</gene>
<dbReference type="Pfam" id="PF21537">
    <property type="entry name" value="DUF1980_C"/>
    <property type="match status" value="1"/>
</dbReference>
<keyword evidence="1" id="KW-0472">Membrane</keyword>
<dbReference type="EMBL" id="WSRS01000026">
    <property type="protein sequence ID" value="MVX58815.1"/>
    <property type="molecule type" value="Genomic_DNA"/>
</dbReference>
<accession>A0A7X3G7Z8</accession>
<proteinExistence type="predicted"/>
<sequence length="267" mass="30463">MIRFLILAGYFELSLYLTWSGKLDHYINLHYSYLAYLSMALTFLLALIQLRLLILEEKEKGKTSQPVAYLVLALPLLIGFLFPTVSLDSTTVSAKGYQFPLAAGASAEIQADEGTSSQYLKPDTSSYFTKKAYDTEMQAVAAKYLKEDTIQVTTQNYMEFMEALYDYPDQFLGKEVQMTGFVYNDPKQSQQQFLFRFGIIHCIADSGVYGLLTTGQDQSYPDNTWVTAKGKIAIHFHKDLNQSLPTLELTNWERVEEPANPYVYREF</sequence>
<dbReference type="InterPro" id="IPR015402">
    <property type="entry name" value="DUF1980"/>
</dbReference>
<feature type="transmembrane region" description="Helical" evidence="1">
    <location>
        <begin position="30"/>
        <end position="54"/>
    </location>
</feature>
<dbReference type="PANTHER" id="PTHR40047">
    <property type="entry name" value="UPF0703 PROTEIN YCGQ"/>
    <property type="match status" value="1"/>
</dbReference>
<dbReference type="Pfam" id="PF09323">
    <property type="entry name" value="DUF1980"/>
    <property type="match status" value="1"/>
</dbReference>
<evidence type="ECO:0000259" key="3">
    <source>
        <dbReference type="Pfam" id="PF21537"/>
    </source>
</evidence>
<dbReference type="OrthoDB" id="9770408at2"/>
<dbReference type="PANTHER" id="PTHR40047:SF1">
    <property type="entry name" value="UPF0703 PROTEIN YCGQ"/>
    <property type="match status" value="1"/>
</dbReference>
<feature type="transmembrane region" description="Helical" evidence="1">
    <location>
        <begin position="66"/>
        <end position="85"/>
    </location>
</feature>
<dbReference type="AlphaFoldDB" id="A0A7X3G7Z8"/>
<dbReference type="InterPro" id="IPR052955">
    <property type="entry name" value="UPF0703_membrane_permease"/>
</dbReference>
<dbReference type="InterPro" id="IPR048493">
    <property type="entry name" value="DUF1980_N"/>
</dbReference>
<dbReference type="Proteomes" id="UP000461595">
    <property type="component" value="Unassembled WGS sequence"/>
</dbReference>
<feature type="domain" description="DUF1980" evidence="2">
    <location>
        <begin position="2"/>
        <end position="98"/>
    </location>
</feature>
<reference evidence="4 5" key="1">
    <citation type="submission" date="2019-12" db="EMBL/GenBank/DDBJ databases">
        <title>Microbes associate with the intestines of laboratory mice.</title>
        <authorList>
            <person name="Navarre W."/>
            <person name="Wong E."/>
        </authorList>
    </citation>
    <scope>NUCLEOTIDE SEQUENCE [LARGE SCALE GENOMIC DNA]</scope>
    <source>
        <strain evidence="4 5">NM51_B2-22</strain>
    </source>
</reference>
<dbReference type="InterPro" id="IPR048447">
    <property type="entry name" value="DUF1980_C"/>
</dbReference>
<protein>
    <submittedName>
        <fullName evidence="4">TIGR03943 family protein</fullName>
    </submittedName>
</protein>
<name>A0A7X3G7Z8_9STRE</name>
<keyword evidence="1" id="KW-1133">Transmembrane helix</keyword>
<keyword evidence="1" id="KW-0812">Transmembrane</keyword>
<dbReference type="NCBIfam" id="TIGR03943">
    <property type="entry name" value="TIGR03943 family putative permease subunit"/>
    <property type="match status" value="1"/>
</dbReference>
<evidence type="ECO:0000313" key="4">
    <source>
        <dbReference type="EMBL" id="MVX58815.1"/>
    </source>
</evidence>
<evidence type="ECO:0000259" key="2">
    <source>
        <dbReference type="Pfam" id="PF09323"/>
    </source>
</evidence>